<dbReference type="RefSeq" id="WP_301212266.1">
    <property type="nucleotide sequence ID" value="NZ_JAROCF010000001.1"/>
</dbReference>
<evidence type="ECO:0000313" key="3">
    <source>
        <dbReference type="Proteomes" id="UP001174208"/>
    </source>
</evidence>
<feature type="transmembrane region" description="Helical" evidence="1">
    <location>
        <begin position="111"/>
        <end position="132"/>
    </location>
</feature>
<feature type="transmembrane region" description="Helical" evidence="1">
    <location>
        <begin position="386"/>
        <end position="407"/>
    </location>
</feature>
<sequence length="474" mass="51353">MMSNLTWCLILLAVLAILTFLVHRYARTVFVLVLCHNVVWAGALALIATNLIRYRPATAGAWLTLGAGIVAFDIGAAAVALLLARRRERPSQPRWGAWRAQQTTFAATRPVFYVASALYALGFAVYLVSVHLRFGIGTLLLHPAAIRSAHGTSYLETVPLPARILLYLGPLLFVLLVYRAGLDRPFPIAVRIVGALALAASMLALLQRSNIVIAVLLWVAVLVSQRWSSRSDAAAAPRRGLARYWQRLPRAVQVIAGVAVLGLGALIVFQGVGGALNKVGQESLRSGVVAPALARSGLTSPFQYYTAAPMAFLQLAGSENHDWPPERVRGVFVVGDWNPQTWGASTFGSVLKVVPGAPHVDAISPFINTGVPTNVYTWMEPFYRDFRLPGVIVGTLLLGALFGWLFVARFRSQTVFWISAVCMTTVFLAPFATRIGSTLILSLIVFAAAITLVSRWLTARRTAAAPEPLEEPVP</sequence>
<keyword evidence="1" id="KW-0472">Membrane</keyword>
<feature type="transmembrane region" description="Helical" evidence="1">
    <location>
        <begin position="61"/>
        <end position="84"/>
    </location>
</feature>
<feature type="transmembrane region" description="Helical" evidence="1">
    <location>
        <begin position="6"/>
        <end position="22"/>
    </location>
</feature>
<evidence type="ECO:0000256" key="1">
    <source>
        <dbReference type="SAM" id="Phobius"/>
    </source>
</evidence>
<keyword evidence="3" id="KW-1185">Reference proteome</keyword>
<keyword evidence="1" id="KW-0812">Transmembrane</keyword>
<feature type="transmembrane region" description="Helical" evidence="1">
    <location>
        <begin position="188"/>
        <end position="205"/>
    </location>
</feature>
<gene>
    <name evidence="2" type="ORF">P5G50_17015</name>
</gene>
<evidence type="ECO:0000313" key="2">
    <source>
        <dbReference type="EMBL" id="MDN4616151.1"/>
    </source>
</evidence>
<dbReference type="Proteomes" id="UP001174208">
    <property type="component" value="Unassembled WGS sequence"/>
</dbReference>
<name>A0ABT8KFC8_9MICO</name>
<protein>
    <submittedName>
        <fullName evidence="2">O-antigen polymerase</fullName>
    </submittedName>
</protein>
<feature type="transmembrane region" description="Helical" evidence="1">
    <location>
        <begin position="29"/>
        <end position="49"/>
    </location>
</feature>
<dbReference type="EMBL" id="JAROCF010000001">
    <property type="protein sequence ID" value="MDN4616151.1"/>
    <property type="molecule type" value="Genomic_DNA"/>
</dbReference>
<comment type="caution">
    <text evidence="2">The sequence shown here is derived from an EMBL/GenBank/DDBJ whole genome shotgun (WGS) entry which is preliminary data.</text>
</comment>
<feature type="transmembrane region" description="Helical" evidence="1">
    <location>
        <begin position="248"/>
        <end position="269"/>
    </location>
</feature>
<proteinExistence type="predicted"/>
<feature type="transmembrane region" description="Helical" evidence="1">
    <location>
        <begin position="439"/>
        <end position="457"/>
    </location>
</feature>
<dbReference type="NCBIfam" id="TIGR04370">
    <property type="entry name" value="glyco_rpt_poly"/>
    <property type="match status" value="1"/>
</dbReference>
<feature type="transmembrane region" description="Helical" evidence="1">
    <location>
        <begin position="211"/>
        <end position="227"/>
    </location>
</feature>
<accession>A0ABT8KFC8</accession>
<reference evidence="2" key="1">
    <citation type="submission" date="2023-06" db="EMBL/GenBank/DDBJ databases">
        <title>MT1 and MT2 Draft Genomes of Novel Species.</title>
        <authorList>
            <person name="Venkateswaran K."/>
        </authorList>
    </citation>
    <scope>NUCLEOTIDE SEQUENCE</scope>
    <source>
        <strain evidence="2">F6_8S_P_1B</strain>
    </source>
</reference>
<keyword evidence="1" id="KW-1133">Transmembrane helix</keyword>
<feature type="transmembrane region" description="Helical" evidence="1">
    <location>
        <begin position="164"/>
        <end position="181"/>
    </location>
</feature>
<organism evidence="2 3">
    <name type="scientific">Leifsonia williamsii</name>
    <dbReference type="NCBI Taxonomy" id="3035919"/>
    <lineage>
        <taxon>Bacteria</taxon>
        <taxon>Bacillati</taxon>
        <taxon>Actinomycetota</taxon>
        <taxon>Actinomycetes</taxon>
        <taxon>Micrococcales</taxon>
        <taxon>Microbacteriaceae</taxon>
        <taxon>Leifsonia</taxon>
    </lineage>
</organism>
<feature type="transmembrane region" description="Helical" evidence="1">
    <location>
        <begin position="414"/>
        <end position="433"/>
    </location>
</feature>